<keyword evidence="4 6" id="KW-1133">Transmembrane helix</keyword>
<evidence type="ECO:0000256" key="1">
    <source>
        <dbReference type="ARBA" id="ARBA00004651"/>
    </source>
</evidence>
<evidence type="ECO:0000313" key="7">
    <source>
        <dbReference type="EMBL" id="MBB3997663.1"/>
    </source>
</evidence>
<feature type="transmembrane region" description="Helical" evidence="6">
    <location>
        <begin position="252"/>
        <end position="270"/>
    </location>
</feature>
<dbReference type="PANTHER" id="PTHR32196">
    <property type="entry name" value="ABC TRANSPORTER PERMEASE PROTEIN YPHD-RELATED-RELATED"/>
    <property type="match status" value="1"/>
</dbReference>
<keyword evidence="5 6" id="KW-0472">Membrane</keyword>
<feature type="transmembrane region" description="Helical" evidence="6">
    <location>
        <begin position="101"/>
        <end position="123"/>
    </location>
</feature>
<evidence type="ECO:0000256" key="5">
    <source>
        <dbReference type="ARBA" id="ARBA00023136"/>
    </source>
</evidence>
<dbReference type="InterPro" id="IPR001851">
    <property type="entry name" value="ABC_transp_permease"/>
</dbReference>
<feature type="transmembrane region" description="Helical" evidence="6">
    <location>
        <begin position="130"/>
        <end position="148"/>
    </location>
</feature>
<evidence type="ECO:0000256" key="2">
    <source>
        <dbReference type="ARBA" id="ARBA00022475"/>
    </source>
</evidence>
<accession>A0A7W6EG78</accession>
<protein>
    <submittedName>
        <fullName evidence="7">Ribose transport system permease protein</fullName>
    </submittedName>
</protein>
<dbReference type="Pfam" id="PF02653">
    <property type="entry name" value="BPD_transp_2"/>
    <property type="match status" value="1"/>
</dbReference>
<feature type="transmembrane region" description="Helical" evidence="6">
    <location>
        <begin position="20"/>
        <end position="39"/>
    </location>
</feature>
<organism evidence="7 8">
    <name type="scientific">Aureimonas pseudogalii</name>
    <dbReference type="NCBI Taxonomy" id="1744844"/>
    <lineage>
        <taxon>Bacteria</taxon>
        <taxon>Pseudomonadati</taxon>
        <taxon>Pseudomonadota</taxon>
        <taxon>Alphaproteobacteria</taxon>
        <taxon>Hyphomicrobiales</taxon>
        <taxon>Aurantimonadaceae</taxon>
        <taxon>Aureimonas</taxon>
    </lineage>
</organism>
<comment type="caution">
    <text evidence="7">The sequence shown here is derived from an EMBL/GenBank/DDBJ whole genome shotgun (WGS) entry which is preliminary data.</text>
</comment>
<evidence type="ECO:0000256" key="4">
    <source>
        <dbReference type="ARBA" id="ARBA00022989"/>
    </source>
</evidence>
<feature type="transmembrane region" description="Helical" evidence="6">
    <location>
        <begin position="51"/>
        <end position="70"/>
    </location>
</feature>
<feature type="transmembrane region" description="Helical" evidence="6">
    <location>
        <begin position="277"/>
        <end position="297"/>
    </location>
</feature>
<dbReference type="GO" id="GO:0022857">
    <property type="term" value="F:transmembrane transporter activity"/>
    <property type="evidence" value="ECO:0007669"/>
    <property type="project" value="InterPro"/>
</dbReference>
<evidence type="ECO:0000256" key="3">
    <source>
        <dbReference type="ARBA" id="ARBA00022692"/>
    </source>
</evidence>
<feature type="transmembrane region" description="Helical" evidence="6">
    <location>
        <begin position="168"/>
        <end position="189"/>
    </location>
</feature>
<gene>
    <name evidence="7" type="ORF">GGR04_001499</name>
</gene>
<evidence type="ECO:0000256" key="6">
    <source>
        <dbReference type="SAM" id="Phobius"/>
    </source>
</evidence>
<reference evidence="7 8" key="1">
    <citation type="submission" date="2020-08" db="EMBL/GenBank/DDBJ databases">
        <title>Genomic Encyclopedia of Type Strains, Phase IV (KMG-IV): sequencing the most valuable type-strain genomes for metagenomic binning, comparative biology and taxonomic classification.</title>
        <authorList>
            <person name="Goeker M."/>
        </authorList>
    </citation>
    <scope>NUCLEOTIDE SEQUENCE [LARGE SCALE GENOMIC DNA]</scope>
    <source>
        <strain evidence="7 8">DSM 102238</strain>
    </source>
</reference>
<dbReference type="AlphaFoldDB" id="A0A7W6EG78"/>
<dbReference type="RefSeq" id="WP_183199209.1">
    <property type="nucleotide sequence ID" value="NZ_JACIEK010000002.1"/>
</dbReference>
<keyword evidence="3 6" id="KW-0812">Transmembrane</keyword>
<evidence type="ECO:0000313" key="8">
    <source>
        <dbReference type="Proteomes" id="UP000542776"/>
    </source>
</evidence>
<dbReference type="CDD" id="cd06579">
    <property type="entry name" value="TM_PBP1_transp_AraH_like"/>
    <property type="match status" value="1"/>
</dbReference>
<proteinExistence type="predicted"/>
<name>A0A7W6EG78_9HYPH</name>
<keyword evidence="8" id="KW-1185">Reference proteome</keyword>
<keyword evidence="2" id="KW-1003">Cell membrane</keyword>
<comment type="subcellular location">
    <subcellularLocation>
        <location evidence="1">Cell membrane</location>
        <topology evidence="1">Multi-pass membrane protein</topology>
    </subcellularLocation>
</comment>
<sequence>MTAPAPIPATTSASRFVAPVWLWSFVGAALVWGLSVAVAGQGAGGMLTTALAFSVFTVMVGLGQMAVVTLGPGNIDLSIPANIGLASAVAMKVMDGADGMIAVGLLAALGAGVAIGAFNYLLIWLLRIPPIIATLSASFIIQSVGISYGRGLQIKPPPAFTEFTLARIAGVPILFPAAVILSLLAGLVLHRTIYGRTVSATGQNMRAARLAGLAVGRTRLLTYILSGALAALCGALLAGFSGGSSLSMGREYLLASIAVVVLGGTSVAGGRAVVTGLWGGALFLFMISTLLNTAGFGSGLRDVLTGLIIIAAIAATGSREGTR</sequence>
<dbReference type="EMBL" id="JACIEK010000002">
    <property type="protein sequence ID" value="MBB3997663.1"/>
    <property type="molecule type" value="Genomic_DNA"/>
</dbReference>
<dbReference type="GO" id="GO:0005886">
    <property type="term" value="C:plasma membrane"/>
    <property type="evidence" value="ECO:0007669"/>
    <property type="project" value="UniProtKB-SubCell"/>
</dbReference>
<dbReference type="Proteomes" id="UP000542776">
    <property type="component" value="Unassembled WGS sequence"/>
</dbReference>
<feature type="transmembrane region" description="Helical" evidence="6">
    <location>
        <begin position="220"/>
        <end position="240"/>
    </location>
</feature>